<proteinExistence type="predicted"/>
<evidence type="ECO:0000313" key="2">
    <source>
        <dbReference type="EMBL" id="KAF2254988.1"/>
    </source>
</evidence>
<accession>A0A6A6IXF5</accession>
<dbReference type="Proteomes" id="UP000800094">
    <property type="component" value="Unassembled WGS sequence"/>
</dbReference>
<organism evidence="2 3">
    <name type="scientific">Trematosphaeria pertusa</name>
    <dbReference type="NCBI Taxonomy" id="390896"/>
    <lineage>
        <taxon>Eukaryota</taxon>
        <taxon>Fungi</taxon>
        <taxon>Dikarya</taxon>
        <taxon>Ascomycota</taxon>
        <taxon>Pezizomycotina</taxon>
        <taxon>Dothideomycetes</taxon>
        <taxon>Pleosporomycetidae</taxon>
        <taxon>Pleosporales</taxon>
        <taxon>Massarineae</taxon>
        <taxon>Trematosphaeriaceae</taxon>
        <taxon>Trematosphaeria</taxon>
    </lineage>
</organism>
<name>A0A6A6IXF5_9PLEO</name>
<dbReference type="EMBL" id="ML987190">
    <property type="protein sequence ID" value="KAF2254988.1"/>
    <property type="molecule type" value="Genomic_DNA"/>
</dbReference>
<dbReference type="RefSeq" id="XP_033689992.1">
    <property type="nucleotide sequence ID" value="XM_033819944.1"/>
</dbReference>
<feature type="region of interest" description="Disordered" evidence="1">
    <location>
        <begin position="1"/>
        <end position="91"/>
    </location>
</feature>
<gene>
    <name evidence="2" type="ORF">BU26DRAFT_149148</name>
</gene>
<dbReference type="GeneID" id="54573274"/>
<reference evidence="2" key="1">
    <citation type="journal article" date="2020" name="Stud. Mycol.">
        <title>101 Dothideomycetes genomes: a test case for predicting lifestyles and emergence of pathogens.</title>
        <authorList>
            <person name="Haridas S."/>
            <person name="Albert R."/>
            <person name="Binder M."/>
            <person name="Bloem J."/>
            <person name="Labutti K."/>
            <person name="Salamov A."/>
            <person name="Andreopoulos B."/>
            <person name="Baker S."/>
            <person name="Barry K."/>
            <person name="Bills G."/>
            <person name="Bluhm B."/>
            <person name="Cannon C."/>
            <person name="Castanera R."/>
            <person name="Culley D."/>
            <person name="Daum C."/>
            <person name="Ezra D."/>
            <person name="Gonzalez J."/>
            <person name="Henrissat B."/>
            <person name="Kuo A."/>
            <person name="Liang C."/>
            <person name="Lipzen A."/>
            <person name="Lutzoni F."/>
            <person name="Magnuson J."/>
            <person name="Mondo S."/>
            <person name="Nolan M."/>
            <person name="Ohm R."/>
            <person name="Pangilinan J."/>
            <person name="Park H.-J."/>
            <person name="Ramirez L."/>
            <person name="Alfaro M."/>
            <person name="Sun H."/>
            <person name="Tritt A."/>
            <person name="Yoshinaga Y."/>
            <person name="Zwiers L.-H."/>
            <person name="Turgeon B."/>
            <person name="Goodwin S."/>
            <person name="Spatafora J."/>
            <person name="Crous P."/>
            <person name="Grigoriev I."/>
        </authorList>
    </citation>
    <scope>NUCLEOTIDE SEQUENCE</scope>
    <source>
        <strain evidence="2">CBS 122368</strain>
    </source>
</reference>
<evidence type="ECO:0000313" key="3">
    <source>
        <dbReference type="Proteomes" id="UP000800094"/>
    </source>
</evidence>
<evidence type="ECO:0000256" key="1">
    <source>
        <dbReference type="SAM" id="MobiDB-lite"/>
    </source>
</evidence>
<feature type="compositionally biased region" description="Basic and acidic residues" evidence="1">
    <location>
        <begin position="73"/>
        <end position="91"/>
    </location>
</feature>
<keyword evidence="3" id="KW-1185">Reference proteome</keyword>
<dbReference type="AlphaFoldDB" id="A0A6A6IXF5"/>
<sequence length="91" mass="10065">MQAPSLFLIPSPNPRETRPDPIVQTHFAPNPHPWPKTNPFEAAPETHYRNGNSSRRPTAGHEGVFGEPVSGKGIDEKERNKELNSDGEVKA</sequence>
<protein>
    <submittedName>
        <fullName evidence="2">Uncharacterized protein</fullName>
    </submittedName>
</protein>